<dbReference type="EMBL" id="MSTI01000093">
    <property type="protein sequence ID" value="OLV17568.1"/>
    <property type="molecule type" value="Genomic_DNA"/>
</dbReference>
<dbReference type="OrthoDB" id="9846840at2"/>
<reference evidence="1 2" key="1">
    <citation type="submission" date="2017-01" db="EMBL/GenBank/DDBJ databases">
        <title>Genome Analysis of Deinococcus marmoris KOPRI26562.</title>
        <authorList>
            <person name="Kim J.H."/>
            <person name="Oh H.-M."/>
        </authorList>
    </citation>
    <scope>NUCLEOTIDE SEQUENCE [LARGE SCALE GENOMIC DNA]</scope>
    <source>
        <strain evidence="1 2">KOPRI26562</strain>
    </source>
</reference>
<keyword evidence="2" id="KW-1185">Reference proteome</keyword>
<accession>A0A1U7NXB1</accession>
<comment type="caution">
    <text evidence="1">The sequence shown here is derived from an EMBL/GenBank/DDBJ whole genome shotgun (WGS) entry which is preliminary data.</text>
</comment>
<name>A0A1U7NXB1_9DEIO</name>
<sequence length="129" mass="14965">MQPEMKLNFRCAGCGKQTTVIHHVSAVGTVCTGCHRRFGLLGRVVDFAELLVSYPADEQSVYRFRCAIRVLQRLGQPYKVLEIENTRQLEVTDDPHRRKLVLENYLRQEQAIRNLLREHEHVVLRPQGN</sequence>
<dbReference type="RefSeq" id="WP_139322948.1">
    <property type="nucleotide sequence ID" value="NZ_MSTI01000093.1"/>
</dbReference>
<evidence type="ECO:0000313" key="1">
    <source>
        <dbReference type="EMBL" id="OLV17568.1"/>
    </source>
</evidence>
<protein>
    <submittedName>
        <fullName evidence="1">Uncharacterized protein</fullName>
    </submittedName>
</protein>
<dbReference type="AlphaFoldDB" id="A0A1U7NXB1"/>
<proteinExistence type="predicted"/>
<organism evidence="1 2">
    <name type="scientific">Deinococcus marmoris</name>
    <dbReference type="NCBI Taxonomy" id="249408"/>
    <lineage>
        <taxon>Bacteria</taxon>
        <taxon>Thermotogati</taxon>
        <taxon>Deinococcota</taxon>
        <taxon>Deinococci</taxon>
        <taxon>Deinococcales</taxon>
        <taxon>Deinococcaceae</taxon>
        <taxon>Deinococcus</taxon>
    </lineage>
</organism>
<dbReference type="Proteomes" id="UP000186607">
    <property type="component" value="Unassembled WGS sequence"/>
</dbReference>
<gene>
    <name evidence="1" type="ORF">BOO71_0008224</name>
</gene>
<evidence type="ECO:0000313" key="2">
    <source>
        <dbReference type="Proteomes" id="UP000186607"/>
    </source>
</evidence>